<dbReference type="STRING" id="112498.A0A2D3URR0"/>
<dbReference type="GO" id="GO:0003887">
    <property type="term" value="F:DNA-directed DNA polymerase activity"/>
    <property type="evidence" value="ECO:0007669"/>
    <property type="project" value="UniProtKB-KW"/>
</dbReference>
<gene>
    <name evidence="10" type="ORF">RCC_04605</name>
</gene>
<feature type="region of interest" description="Disordered" evidence="7">
    <location>
        <begin position="120"/>
        <end position="158"/>
    </location>
</feature>
<dbReference type="InterPro" id="IPR054300">
    <property type="entry name" value="OB_DPOA2"/>
</dbReference>
<evidence type="ECO:0000313" key="11">
    <source>
        <dbReference type="Proteomes" id="UP000225277"/>
    </source>
</evidence>
<dbReference type="GO" id="GO:0005658">
    <property type="term" value="C:alpha DNA polymerase:primase complex"/>
    <property type="evidence" value="ECO:0007669"/>
    <property type="project" value="TreeGrafter"/>
</dbReference>
<reference evidence="10 11" key="1">
    <citation type="submission" date="2016-03" db="EMBL/GenBank/DDBJ databases">
        <authorList>
            <person name="Ploux O."/>
        </authorList>
    </citation>
    <scope>NUCLEOTIDE SEQUENCE [LARGE SCALE GENOMIC DNA]</scope>
    <source>
        <strain evidence="10 11">URUG2</strain>
    </source>
</reference>
<sequence>MANVESEIKTHFAPPDASLPQDVLTELVHIVQLMGISAEDLYYKWDSYVITMGAETTKLDYKTIRDFKKSLQDTLERESRKGNVTHAATKRTAATPRVGASGGDVFGMLDGMVSNTPAARNSMAKRKANFDTPTSKSARSGLHSSPADGKTPGTGAARNLPTVAFADRQNAGDVIESINSHLPAAAVPEVPPTEARIRLKAATDLPKFAYKPMAMKLSEASEFLDDRIDSFMEVVQKHYELEDSAFGNPAAQSTAEIVAVGRIACDPSEGKLTSTNMVLETSRRMGAGLRVPLKFAENVSFDVFPGKIVALRGTNVGGQSFLASEVLPLPSLPPAAHRPSDIEVCNDRLVGADGETRPLNMVIASGPFTQENDLSFAPLQALLDKAEAETADLLLLTGPFLDLEHPVVASGDFEPYLPSDAKISPDQATITDVFRVLIGQPLQKLAAAVPSITIVLVPSLRDAVSKHVAWPQDRVPKAQLGLPRQAQFVANPMALSINEILLGVSSQDVLSELRRENVYQAAKGAMHSDIMGRLAGHVIEQSHYFPVFPPASREDLPKPIGIHEEVPEVGGEERLALGANLDLTYLKLGEFWQARPDLLILPGVLNPFVKACISASQMRT</sequence>
<evidence type="ECO:0000256" key="6">
    <source>
        <dbReference type="PIRNR" id="PIRNR018300"/>
    </source>
</evidence>
<keyword evidence="10" id="KW-0548">Nucleotidyltransferase</keyword>
<proteinExistence type="inferred from homology"/>
<dbReference type="FunFam" id="3.60.21.60:FF:000005">
    <property type="entry name" value="DNA polymerase alpha subunit B"/>
    <property type="match status" value="1"/>
</dbReference>
<evidence type="ECO:0000313" key="10">
    <source>
        <dbReference type="EMBL" id="CZT18761.1"/>
    </source>
</evidence>
<dbReference type="RefSeq" id="XP_023625651.1">
    <property type="nucleotide sequence ID" value="XM_023769883.1"/>
</dbReference>
<dbReference type="AlphaFoldDB" id="A0A2D3URR0"/>
<keyword evidence="10" id="KW-0239">DNA-directed DNA polymerase</keyword>
<feature type="domain" description="DNA polymerase alpha subunit B OB" evidence="9">
    <location>
        <begin position="221"/>
        <end position="329"/>
    </location>
</feature>
<comment type="subcellular location">
    <subcellularLocation>
        <location evidence="1 6">Nucleus</location>
    </subcellularLocation>
</comment>
<keyword evidence="10" id="KW-0808">Transferase</keyword>
<dbReference type="Pfam" id="PF04042">
    <property type="entry name" value="DNA_pol_E_B"/>
    <property type="match status" value="1"/>
</dbReference>
<keyword evidence="5 6" id="KW-0539">Nucleus</keyword>
<dbReference type="PIRSF" id="PIRSF018300">
    <property type="entry name" value="DNA_pol_alph_2"/>
    <property type="match status" value="1"/>
</dbReference>
<evidence type="ECO:0000256" key="1">
    <source>
        <dbReference type="ARBA" id="ARBA00004123"/>
    </source>
</evidence>
<feature type="region of interest" description="Disordered" evidence="7">
    <location>
        <begin position="78"/>
        <end position="100"/>
    </location>
</feature>
<dbReference type="GO" id="GO:0006270">
    <property type="term" value="P:DNA replication initiation"/>
    <property type="evidence" value="ECO:0007669"/>
    <property type="project" value="TreeGrafter"/>
</dbReference>
<accession>A0A2D3URR0</accession>
<dbReference type="InterPro" id="IPR007185">
    <property type="entry name" value="DNA_pol_a/d/e_bsu"/>
</dbReference>
<dbReference type="PANTHER" id="PTHR23061:SF12">
    <property type="entry name" value="DNA POLYMERASE ALPHA SUBUNIT B"/>
    <property type="match status" value="1"/>
</dbReference>
<comment type="function">
    <text evidence="6">Accessory subunit of the DNA polymerase alpha complex (also known as the alpha DNA polymerase-primase complex) which plays an essential role in the initiation of DNA synthesis.</text>
</comment>
<protein>
    <recommendedName>
        <fullName evidence="3 6">DNA polymerase alpha subunit B</fullName>
    </recommendedName>
</protein>
<evidence type="ECO:0000256" key="2">
    <source>
        <dbReference type="ARBA" id="ARBA00007299"/>
    </source>
</evidence>
<evidence type="ECO:0000256" key="3">
    <source>
        <dbReference type="ARBA" id="ARBA00018596"/>
    </source>
</evidence>
<keyword evidence="4 6" id="KW-0235">DNA replication</keyword>
<dbReference type="InterPro" id="IPR016722">
    <property type="entry name" value="DNA_pol_alpha_bsu"/>
</dbReference>
<dbReference type="Proteomes" id="UP000225277">
    <property type="component" value="Unassembled WGS sequence"/>
</dbReference>
<dbReference type="EMBL" id="FJUY01000006">
    <property type="protein sequence ID" value="CZT18761.1"/>
    <property type="molecule type" value="Genomic_DNA"/>
</dbReference>
<evidence type="ECO:0000256" key="7">
    <source>
        <dbReference type="SAM" id="MobiDB-lite"/>
    </source>
</evidence>
<feature type="domain" description="DNA polymerase alpha/delta/epsilon subunit B" evidence="8">
    <location>
        <begin position="362"/>
        <end position="610"/>
    </location>
</feature>
<evidence type="ECO:0000256" key="4">
    <source>
        <dbReference type="ARBA" id="ARBA00022705"/>
    </source>
</evidence>
<organism evidence="10 11">
    <name type="scientific">Ramularia collo-cygni</name>
    <dbReference type="NCBI Taxonomy" id="112498"/>
    <lineage>
        <taxon>Eukaryota</taxon>
        <taxon>Fungi</taxon>
        <taxon>Dikarya</taxon>
        <taxon>Ascomycota</taxon>
        <taxon>Pezizomycotina</taxon>
        <taxon>Dothideomycetes</taxon>
        <taxon>Dothideomycetidae</taxon>
        <taxon>Mycosphaerellales</taxon>
        <taxon>Mycosphaerellaceae</taxon>
        <taxon>Ramularia</taxon>
    </lineage>
</organism>
<dbReference type="PANTHER" id="PTHR23061">
    <property type="entry name" value="DNA POLYMERASE 2 ALPHA 70 KDA SUBUNIT"/>
    <property type="match status" value="1"/>
</dbReference>
<evidence type="ECO:0000259" key="8">
    <source>
        <dbReference type="Pfam" id="PF04042"/>
    </source>
</evidence>
<evidence type="ECO:0000259" key="9">
    <source>
        <dbReference type="Pfam" id="PF22062"/>
    </source>
</evidence>
<dbReference type="Pfam" id="PF22062">
    <property type="entry name" value="OB_DPOA2"/>
    <property type="match status" value="1"/>
</dbReference>
<dbReference type="GO" id="GO:0003677">
    <property type="term" value="F:DNA binding"/>
    <property type="evidence" value="ECO:0007669"/>
    <property type="project" value="InterPro"/>
</dbReference>
<comment type="similarity">
    <text evidence="2 6">Belongs to the DNA polymerase alpha subunit B family.</text>
</comment>
<dbReference type="OrthoDB" id="336885at2759"/>
<evidence type="ECO:0000256" key="5">
    <source>
        <dbReference type="ARBA" id="ARBA00023242"/>
    </source>
</evidence>
<keyword evidence="11" id="KW-1185">Reference proteome</keyword>
<name>A0A2D3URR0_9PEZI</name>
<dbReference type="Gene3D" id="3.60.21.60">
    <property type="match status" value="1"/>
</dbReference>
<dbReference type="GeneID" id="35599779"/>